<gene>
    <name evidence="2" type="ORF">PR002_g25542</name>
</gene>
<feature type="compositionally biased region" description="Low complexity" evidence="1">
    <location>
        <begin position="78"/>
        <end position="94"/>
    </location>
</feature>
<proteinExistence type="predicted"/>
<comment type="caution">
    <text evidence="2">The sequence shown here is derived from an EMBL/GenBank/DDBJ whole genome shotgun (WGS) entry which is preliminary data.</text>
</comment>
<protein>
    <submittedName>
        <fullName evidence="2">Uncharacterized protein</fullName>
    </submittedName>
</protein>
<feature type="compositionally biased region" description="Low complexity" evidence="1">
    <location>
        <begin position="48"/>
        <end position="64"/>
    </location>
</feature>
<dbReference type="AlphaFoldDB" id="A0A6A3I5Z5"/>
<reference evidence="2 3" key="1">
    <citation type="submission" date="2018-09" db="EMBL/GenBank/DDBJ databases">
        <title>Genomic investigation of the strawberry pathogen Phytophthora fragariae indicates pathogenicity is determined by transcriptional variation in three key races.</title>
        <authorList>
            <person name="Adams T.M."/>
            <person name="Armitage A.D."/>
            <person name="Sobczyk M.K."/>
            <person name="Bates H.J."/>
            <person name="Dunwell J.M."/>
            <person name="Nellist C.F."/>
            <person name="Harrison R.J."/>
        </authorList>
    </citation>
    <scope>NUCLEOTIDE SEQUENCE [LARGE SCALE GENOMIC DNA]</scope>
    <source>
        <strain evidence="2 3">SCRP324</strain>
    </source>
</reference>
<feature type="region of interest" description="Disordered" evidence="1">
    <location>
        <begin position="26"/>
        <end position="110"/>
    </location>
</feature>
<evidence type="ECO:0000313" key="3">
    <source>
        <dbReference type="Proteomes" id="UP000435112"/>
    </source>
</evidence>
<evidence type="ECO:0000256" key="1">
    <source>
        <dbReference type="SAM" id="MobiDB-lite"/>
    </source>
</evidence>
<evidence type="ECO:0000313" key="2">
    <source>
        <dbReference type="EMBL" id="KAE8975664.1"/>
    </source>
</evidence>
<organism evidence="2 3">
    <name type="scientific">Phytophthora rubi</name>
    <dbReference type="NCBI Taxonomy" id="129364"/>
    <lineage>
        <taxon>Eukaryota</taxon>
        <taxon>Sar</taxon>
        <taxon>Stramenopiles</taxon>
        <taxon>Oomycota</taxon>
        <taxon>Peronosporomycetes</taxon>
        <taxon>Peronosporales</taxon>
        <taxon>Peronosporaceae</taxon>
        <taxon>Phytophthora</taxon>
    </lineage>
</organism>
<name>A0A6A3I5Z5_9STRA</name>
<dbReference type="Proteomes" id="UP000435112">
    <property type="component" value="Unassembled WGS sequence"/>
</dbReference>
<accession>A0A6A3I5Z5</accession>
<sequence length="123" mass="12393">MLHAIAQAQGAIRAVSAAFGEITSVVVPRPLDEPSPDTTLAADTVPTGAMDGAPPSGSASPSEDASTEVLSSPVVTQSSSAGVPPSPTSVPASAHGASDESQAADTIVEKQDRRIWRSKLTCK</sequence>
<feature type="compositionally biased region" description="Polar residues" evidence="1">
    <location>
        <begin position="68"/>
        <end position="77"/>
    </location>
</feature>
<dbReference type="EMBL" id="QXFU01003404">
    <property type="protein sequence ID" value="KAE8975664.1"/>
    <property type="molecule type" value="Genomic_DNA"/>
</dbReference>